<feature type="transmembrane region" description="Helical" evidence="2">
    <location>
        <begin position="693"/>
        <end position="712"/>
    </location>
</feature>
<keyword evidence="2" id="KW-1133">Transmembrane helix</keyword>
<feature type="compositionally biased region" description="Polar residues" evidence="1">
    <location>
        <begin position="410"/>
        <end position="430"/>
    </location>
</feature>
<feature type="region of interest" description="Disordered" evidence="1">
    <location>
        <begin position="406"/>
        <end position="438"/>
    </location>
</feature>
<feature type="transmembrane region" description="Helical" evidence="2">
    <location>
        <begin position="663"/>
        <end position="687"/>
    </location>
</feature>
<feature type="transmembrane region" description="Helical" evidence="2">
    <location>
        <begin position="807"/>
        <end position="828"/>
    </location>
</feature>
<evidence type="ECO:0008006" key="5">
    <source>
        <dbReference type="Google" id="ProtNLM"/>
    </source>
</evidence>
<sequence length="922" mass="96206">MTMRRTSGTPGGIRRWSRRRAEVWAVLCLAAALLCQPLTAGVGLAALQDAVDENWRGSYDILVRAPAEDHFSGGPTLLDPNFANTSAPAIAPERVARVAEIDGVEISAPIGFLGRMGDVRDFPIIQIPASLLRENPVRTIRLTWTATTNDGLGPRIADARSATLTIDARAWDGQSEVGPSADTIAVSGDVPAEVTLSGETLRLGIWPLPSVASTVFAVDPDAERRLLGDRAPAALTALADADAALAATDENSSPASGELLANLGPESPTRQALEALVPELRNTPALRGQYGADAPIAPVVVARDALPELALRVGFELGTHGDTDTEFTSVGEATVDAAAALTPFAGSGIVIPWPGTDARIPTTYVQPTAVTGVGATVLSPAPSHIQPPDPDLPAATLEPQGFIRSLPLDSRQQPDGLTPGQTQTFRSDQPPSALRVGSAGSTRLGAPLIVGEYRNAQIVTGKEDAAPLGAYDPVRATRVSDARGNPITPTPLEPVLSGLGIVAQPATALTSLRGAHALGVEAPVTAIRVRVAGAETYSAESLARIDRVAAAIQDLGLEAFIVAGSSRQRVQVWVPDYAFGVTEPQDRQQVSPLGWVEVEALSLNVAQSTVSTLTSLARSIGIGAVLVTLLMLPVLGMVQVRANRRTNAVLTVAGFTRARRARWFAAEGVPVLTAVALAGVLGMLLVPTRAADTAILTGLCLSAVAVLVMVVARRSLAEPRRRRRAQVPLKHTRSPHPTSPGRGGKVRVRTATWRLTISRIPTILTQGILLGFLVSAALFASSLLTVALRETARTPLGSLLGTAQLPALLATMGVGMLAACVLTASTTARQNQAFARQATTLVRVSGWTRSRLRRLTAIELAGIGGIAALSVILLFWAIPAEFSPAAILSPAVIFLGTSAGVLFPLGAIALIRARGLGRALKP</sequence>
<feature type="compositionally biased region" description="Basic residues" evidence="1">
    <location>
        <begin position="721"/>
        <end position="734"/>
    </location>
</feature>
<reference evidence="3 4" key="1">
    <citation type="submission" date="2018-10" db="EMBL/GenBank/DDBJ databases">
        <authorList>
            <person name="Li J."/>
        </authorList>
    </citation>
    <scope>NUCLEOTIDE SEQUENCE [LARGE SCALE GENOMIC DNA]</scope>
    <source>
        <strain evidence="3 4">JCM 11654</strain>
    </source>
</reference>
<proteinExistence type="predicted"/>
<evidence type="ECO:0000256" key="2">
    <source>
        <dbReference type="SAM" id="Phobius"/>
    </source>
</evidence>
<keyword evidence="2" id="KW-0472">Membrane</keyword>
<comment type="caution">
    <text evidence="3">The sequence shown here is derived from an EMBL/GenBank/DDBJ whole genome shotgun (WGS) entry which is preliminary data.</text>
</comment>
<dbReference type="AlphaFoldDB" id="A0A3L7AS15"/>
<organism evidence="3 4">
    <name type="scientific">Mycetocola lacteus</name>
    <dbReference type="NCBI Taxonomy" id="76637"/>
    <lineage>
        <taxon>Bacteria</taxon>
        <taxon>Bacillati</taxon>
        <taxon>Actinomycetota</taxon>
        <taxon>Actinomycetes</taxon>
        <taxon>Micrococcales</taxon>
        <taxon>Microbacteriaceae</taxon>
        <taxon>Mycetocola</taxon>
    </lineage>
</organism>
<feature type="transmembrane region" description="Helical" evidence="2">
    <location>
        <begin position="763"/>
        <end position="787"/>
    </location>
</feature>
<keyword evidence="4" id="KW-1185">Reference proteome</keyword>
<dbReference type="EMBL" id="RCUY01000005">
    <property type="protein sequence ID" value="RLP83309.1"/>
    <property type="molecule type" value="Genomic_DNA"/>
</dbReference>
<feature type="transmembrane region" description="Helical" evidence="2">
    <location>
        <begin position="857"/>
        <end position="879"/>
    </location>
</feature>
<evidence type="ECO:0000313" key="3">
    <source>
        <dbReference type="EMBL" id="RLP83309.1"/>
    </source>
</evidence>
<evidence type="ECO:0000313" key="4">
    <source>
        <dbReference type="Proteomes" id="UP000269438"/>
    </source>
</evidence>
<gene>
    <name evidence="3" type="ORF">D9V34_08795</name>
</gene>
<name>A0A3L7AS15_9MICO</name>
<feature type="region of interest" description="Disordered" evidence="1">
    <location>
        <begin position="721"/>
        <end position="745"/>
    </location>
</feature>
<evidence type="ECO:0000256" key="1">
    <source>
        <dbReference type="SAM" id="MobiDB-lite"/>
    </source>
</evidence>
<dbReference type="Proteomes" id="UP000269438">
    <property type="component" value="Unassembled WGS sequence"/>
</dbReference>
<keyword evidence="2" id="KW-0812">Transmembrane</keyword>
<feature type="transmembrane region" description="Helical" evidence="2">
    <location>
        <begin position="885"/>
        <end position="911"/>
    </location>
</feature>
<dbReference type="RefSeq" id="WP_147441665.1">
    <property type="nucleotide sequence ID" value="NZ_RCUY01000005.1"/>
</dbReference>
<accession>A0A3L7AS15</accession>
<protein>
    <recommendedName>
        <fullName evidence="5">FtsX-like permease family protein</fullName>
    </recommendedName>
</protein>
<feature type="transmembrane region" description="Helical" evidence="2">
    <location>
        <begin position="620"/>
        <end position="642"/>
    </location>
</feature>
<dbReference type="OrthoDB" id="3264529at2"/>